<evidence type="ECO:0000256" key="1">
    <source>
        <dbReference type="SAM" id="Phobius"/>
    </source>
</evidence>
<feature type="transmembrane region" description="Helical" evidence="1">
    <location>
        <begin position="16"/>
        <end position="37"/>
    </location>
</feature>
<sequence length="105" mass="11829">MKMMIGASSVFFGKKYLGPFVIFAAAVFVFVVFDGKYTKIICLKFRRANPAISLFLVGCKRDTLLQAIQVQLEKSFEFSLMSSCVELSILLLHEHSLSVLVSHYN</sequence>
<proteinExistence type="predicted"/>
<keyword evidence="3" id="KW-1185">Reference proteome</keyword>
<name>A0A9D3ZKV0_9ROSI</name>
<accession>A0A9D3ZKV0</accession>
<dbReference type="EMBL" id="JAIQCV010000011">
    <property type="protein sequence ID" value="KAH1045799.1"/>
    <property type="molecule type" value="Genomic_DNA"/>
</dbReference>
<keyword evidence="1" id="KW-1133">Transmembrane helix</keyword>
<reference evidence="2 3" key="1">
    <citation type="journal article" date="2021" name="Plant Biotechnol. J.">
        <title>Multi-omics assisted identification of the key and species-specific regulatory components of drought-tolerant mechanisms in Gossypium stocksii.</title>
        <authorList>
            <person name="Yu D."/>
            <person name="Ke L."/>
            <person name="Zhang D."/>
            <person name="Wu Y."/>
            <person name="Sun Y."/>
            <person name="Mei J."/>
            <person name="Sun J."/>
            <person name="Sun Y."/>
        </authorList>
    </citation>
    <scope>NUCLEOTIDE SEQUENCE [LARGE SCALE GENOMIC DNA]</scope>
    <source>
        <strain evidence="3">cv. E1</strain>
        <tissue evidence="2">Leaf</tissue>
    </source>
</reference>
<keyword evidence="1" id="KW-0472">Membrane</keyword>
<dbReference type="AlphaFoldDB" id="A0A9D3ZKV0"/>
<evidence type="ECO:0000313" key="3">
    <source>
        <dbReference type="Proteomes" id="UP000828251"/>
    </source>
</evidence>
<dbReference type="Proteomes" id="UP000828251">
    <property type="component" value="Unassembled WGS sequence"/>
</dbReference>
<evidence type="ECO:0000313" key="2">
    <source>
        <dbReference type="EMBL" id="KAH1045799.1"/>
    </source>
</evidence>
<protein>
    <submittedName>
        <fullName evidence="2">Uncharacterized protein</fullName>
    </submittedName>
</protein>
<comment type="caution">
    <text evidence="2">The sequence shown here is derived from an EMBL/GenBank/DDBJ whole genome shotgun (WGS) entry which is preliminary data.</text>
</comment>
<keyword evidence="1" id="KW-0812">Transmembrane</keyword>
<gene>
    <name evidence="2" type="ORF">J1N35_036583</name>
</gene>
<organism evidence="2 3">
    <name type="scientific">Gossypium stocksii</name>
    <dbReference type="NCBI Taxonomy" id="47602"/>
    <lineage>
        <taxon>Eukaryota</taxon>
        <taxon>Viridiplantae</taxon>
        <taxon>Streptophyta</taxon>
        <taxon>Embryophyta</taxon>
        <taxon>Tracheophyta</taxon>
        <taxon>Spermatophyta</taxon>
        <taxon>Magnoliopsida</taxon>
        <taxon>eudicotyledons</taxon>
        <taxon>Gunneridae</taxon>
        <taxon>Pentapetalae</taxon>
        <taxon>rosids</taxon>
        <taxon>malvids</taxon>
        <taxon>Malvales</taxon>
        <taxon>Malvaceae</taxon>
        <taxon>Malvoideae</taxon>
        <taxon>Gossypium</taxon>
    </lineage>
</organism>